<evidence type="ECO:0000313" key="2">
    <source>
        <dbReference type="EMBL" id="MDE5416323.1"/>
    </source>
</evidence>
<dbReference type="RefSeq" id="WP_275120913.1">
    <property type="nucleotide sequence ID" value="NZ_JAOTPO010000033.1"/>
</dbReference>
<name>A0ABT5VPB8_9BACI</name>
<dbReference type="Proteomes" id="UP001148125">
    <property type="component" value="Unassembled WGS sequence"/>
</dbReference>
<comment type="caution">
    <text evidence="2">The sequence shown here is derived from an EMBL/GenBank/DDBJ whole genome shotgun (WGS) entry which is preliminary data.</text>
</comment>
<sequence length="230" mass="26392">MGKFGYMLIGSLFTLILSFSYLVLADSFHADPYSKETSTTIMSEEEYDTLHGNEKGELEKAVVIQEEPVIIAVNHQKEQSNVSNENKNEGALTPQDDNQEVIKEDIDVFESKQAVSAKQGELSAFLNRIEKLEIKIKNDDFEVKIKQEQKKKKDKSEVEIKHGKEKMKMKGKKADDFLAQTFSSVQLNNPEDLQQVVKNIITSYGYDWDSVEVEIKVESKDNKYEYKHKL</sequence>
<gene>
    <name evidence="2" type="ORF">N7Z68_23790</name>
</gene>
<protein>
    <submittedName>
        <fullName evidence="2">Uncharacterized protein</fullName>
    </submittedName>
</protein>
<evidence type="ECO:0000313" key="3">
    <source>
        <dbReference type="Proteomes" id="UP001148125"/>
    </source>
</evidence>
<accession>A0ABT5VPB8</accession>
<evidence type="ECO:0000256" key="1">
    <source>
        <dbReference type="SAM" id="MobiDB-lite"/>
    </source>
</evidence>
<organism evidence="2 3">
    <name type="scientific">Alkalihalobacterium chitinilyticum</name>
    <dbReference type="NCBI Taxonomy" id="2980103"/>
    <lineage>
        <taxon>Bacteria</taxon>
        <taxon>Bacillati</taxon>
        <taxon>Bacillota</taxon>
        <taxon>Bacilli</taxon>
        <taxon>Bacillales</taxon>
        <taxon>Bacillaceae</taxon>
        <taxon>Alkalihalobacterium</taxon>
    </lineage>
</organism>
<proteinExistence type="predicted"/>
<reference evidence="2" key="1">
    <citation type="submission" date="2024-05" db="EMBL/GenBank/DDBJ databases">
        <title>Alkalihalobacillus sp. strain MEB203 novel alkaliphilic bacterium from Lonar Lake, India.</title>
        <authorList>
            <person name="Joshi A."/>
            <person name="Thite S."/>
            <person name="Mengade P."/>
        </authorList>
    </citation>
    <scope>NUCLEOTIDE SEQUENCE</scope>
    <source>
        <strain evidence="2">MEB 203</strain>
    </source>
</reference>
<keyword evidence="3" id="KW-1185">Reference proteome</keyword>
<dbReference type="EMBL" id="JAOTPO010000033">
    <property type="protein sequence ID" value="MDE5416323.1"/>
    <property type="molecule type" value="Genomic_DNA"/>
</dbReference>
<feature type="region of interest" description="Disordered" evidence="1">
    <location>
        <begin position="75"/>
        <end position="96"/>
    </location>
</feature>